<evidence type="ECO:0000256" key="1">
    <source>
        <dbReference type="SAM" id="SignalP"/>
    </source>
</evidence>
<proteinExistence type="predicted"/>
<dbReference type="InterPro" id="IPR002931">
    <property type="entry name" value="Transglutaminase-like"/>
</dbReference>
<dbReference type="Proteomes" id="UP000251431">
    <property type="component" value="Unassembled WGS sequence"/>
</dbReference>
<reference evidence="3 4" key="1">
    <citation type="submission" date="2018-06" db="EMBL/GenBank/DDBJ databases">
        <authorList>
            <consortium name="Pathogen Informatics"/>
            <person name="Doyle S."/>
        </authorList>
    </citation>
    <scope>NUCLEOTIDE SEQUENCE [LARGE SCALE GENOMIC DNA]</scope>
    <source>
        <strain evidence="3 4">NCTC7582</strain>
    </source>
</reference>
<dbReference type="PANTHER" id="PTHR46333">
    <property type="entry name" value="CYTOKINESIS PROTEIN 3"/>
    <property type="match status" value="1"/>
</dbReference>
<evidence type="ECO:0000313" key="3">
    <source>
        <dbReference type="EMBL" id="SPT98487.1"/>
    </source>
</evidence>
<evidence type="ECO:0000259" key="2">
    <source>
        <dbReference type="SMART" id="SM00460"/>
    </source>
</evidence>
<dbReference type="Pfam" id="PF01841">
    <property type="entry name" value="Transglut_core"/>
    <property type="match status" value="1"/>
</dbReference>
<feature type="signal peptide" evidence="1">
    <location>
        <begin position="1"/>
        <end position="21"/>
    </location>
</feature>
<dbReference type="AlphaFoldDB" id="A0A2X0YT69"/>
<feature type="chain" id="PRO_5016025042" evidence="1">
    <location>
        <begin position="22"/>
        <end position="378"/>
    </location>
</feature>
<dbReference type="Gene3D" id="3.10.620.30">
    <property type="match status" value="1"/>
</dbReference>
<gene>
    <name evidence="3" type="ORF">NCTC7582_01703</name>
</gene>
<dbReference type="SUPFAM" id="SSF54001">
    <property type="entry name" value="Cysteine proteinases"/>
    <property type="match status" value="1"/>
</dbReference>
<dbReference type="RefSeq" id="WP_112117035.1">
    <property type="nucleotide sequence ID" value="NZ_JAXOWA010000007.1"/>
</dbReference>
<dbReference type="Pfam" id="PF16472">
    <property type="entry name" value="DUF5050"/>
    <property type="match status" value="1"/>
</dbReference>
<dbReference type="InterPro" id="IPR052557">
    <property type="entry name" value="CAP/Cytokinesis_protein"/>
</dbReference>
<dbReference type="PANTHER" id="PTHR46333:SF2">
    <property type="entry name" value="CYTOKINESIS PROTEIN 3"/>
    <property type="match status" value="1"/>
</dbReference>
<dbReference type="GO" id="GO:0005737">
    <property type="term" value="C:cytoplasm"/>
    <property type="evidence" value="ECO:0007669"/>
    <property type="project" value="TreeGrafter"/>
</dbReference>
<dbReference type="SUPFAM" id="SSF63825">
    <property type="entry name" value="YWTD domain"/>
    <property type="match status" value="1"/>
</dbReference>
<dbReference type="STRING" id="1421.A2J09_19580"/>
<sequence length="378" mass="42563">MKKLLLCGAALLILSPTAVYAKQTENTSQIYPMVANSTVANWDQLTEELAKQIQNFETDIKITYTGKIGDLKKEMMDALEKAKQQAVYASGHIESTMVSADSLGNVTYKMKYLTNQTQEVAVQKKINLILKNIIKPSMTDFQKVKAINDYIVSNTMYGTKTKASPHSAYALFFEGQAVCQGYALAAHAMLEQSGIETKYVVGFVNGNEAHAWNLVKVDGKWYHLDTTWNDPLPNRVGAASYDYFLVSDNQISKDHTWIKGNYPTATSTKYSYMLNVHFAHQLNNIVYFSNTADNDKLYKLDMTSGSKSKVLDKRALYITGTNQNLYYSDYSNGGYLTKLDLKTLKAEVLVKQPVTNLKVSDNYLLYNVQTKEHKLKIN</sequence>
<keyword evidence="1" id="KW-0732">Signal</keyword>
<dbReference type="EMBL" id="UAQE01000001">
    <property type="protein sequence ID" value="SPT98487.1"/>
    <property type="molecule type" value="Genomic_DNA"/>
</dbReference>
<feature type="domain" description="Transglutaminase-like" evidence="2">
    <location>
        <begin position="171"/>
        <end position="228"/>
    </location>
</feature>
<dbReference type="InterPro" id="IPR032485">
    <property type="entry name" value="LRP1-like_beta_prop"/>
</dbReference>
<organism evidence="3 4">
    <name type="scientific">Lysinibacillus capsici</name>
    <dbReference type="NCBI Taxonomy" id="2115968"/>
    <lineage>
        <taxon>Bacteria</taxon>
        <taxon>Bacillati</taxon>
        <taxon>Bacillota</taxon>
        <taxon>Bacilli</taxon>
        <taxon>Bacillales</taxon>
        <taxon>Bacillaceae</taxon>
        <taxon>Lysinibacillus</taxon>
    </lineage>
</organism>
<protein>
    <submittedName>
        <fullName evidence="3">Transglutaminase domain-containing protein</fullName>
    </submittedName>
</protein>
<name>A0A2X0YT69_9BACI</name>
<dbReference type="SMART" id="SM00460">
    <property type="entry name" value="TGc"/>
    <property type="match status" value="1"/>
</dbReference>
<evidence type="ECO:0000313" key="4">
    <source>
        <dbReference type="Proteomes" id="UP000251431"/>
    </source>
</evidence>
<dbReference type="InterPro" id="IPR038765">
    <property type="entry name" value="Papain-like_cys_pep_sf"/>
</dbReference>
<accession>A0A2X0YT69</accession>